<name>A0A915EBP3_9BILA</name>
<evidence type="ECO:0000256" key="1">
    <source>
        <dbReference type="ARBA" id="ARBA00012452"/>
    </source>
</evidence>
<dbReference type="InterPro" id="IPR004045">
    <property type="entry name" value="Glutathione_S-Trfase_N"/>
</dbReference>
<dbReference type="GO" id="GO:0006749">
    <property type="term" value="P:glutathione metabolic process"/>
    <property type="evidence" value="ECO:0007669"/>
    <property type="project" value="TreeGrafter"/>
</dbReference>
<dbReference type="Pfam" id="PF14497">
    <property type="entry name" value="GST_C_3"/>
    <property type="match status" value="1"/>
</dbReference>
<sequence length="135" mass="15240">MLYGKVPVLEVDGKPLAESFAIFRYLAKQYGLLGKDDWEQAKVDEFSNVHKDIATEIGAYIRVYAGYGQGDKEQLYKDVFLPGMQKYLPLYVKTLKESGSGFVAKSGLTWVDFMLAEFLTTLKNMHPEEIANTLS</sequence>
<dbReference type="WBParaSite" id="jg3598">
    <property type="protein sequence ID" value="jg3598"/>
    <property type="gene ID" value="jg3598"/>
</dbReference>
<dbReference type="PANTHER" id="PTHR11571">
    <property type="entry name" value="GLUTATHIONE S-TRANSFERASE"/>
    <property type="match status" value="1"/>
</dbReference>
<evidence type="ECO:0000256" key="2">
    <source>
        <dbReference type="ARBA" id="ARBA00022679"/>
    </source>
</evidence>
<dbReference type="GO" id="GO:0004364">
    <property type="term" value="F:glutathione transferase activity"/>
    <property type="evidence" value="ECO:0007669"/>
    <property type="project" value="UniProtKB-EC"/>
</dbReference>
<evidence type="ECO:0000256" key="3">
    <source>
        <dbReference type="ARBA" id="ARBA00038317"/>
    </source>
</evidence>
<dbReference type="InterPro" id="IPR010987">
    <property type="entry name" value="Glutathione-S-Trfase_C-like"/>
</dbReference>
<dbReference type="SUPFAM" id="SSF52833">
    <property type="entry name" value="Thioredoxin-like"/>
    <property type="match status" value="1"/>
</dbReference>
<evidence type="ECO:0000256" key="5">
    <source>
        <dbReference type="ARBA" id="ARBA00078118"/>
    </source>
</evidence>
<dbReference type="Pfam" id="PF02798">
    <property type="entry name" value="GST_N"/>
    <property type="match status" value="1"/>
</dbReference>
<dbReference type="SFLD" id="SFLDS00019">
    <property type="entry name" value="Glutathione_Transferase_(cytos"/>
    <property type="match status" value="1"/>
</dbReference>
<accession>A0A915EBP3</accession>
<keyword evidence="8" id="KW-1185">Reference proteome</keyword>
<organism evidence="8 9">
    <name type="scientific">Ditylenchus dipsaci</name>
    <dbReference type="NCBI Taxonomy" id="166011"/>
    <lineage>
        <taxon>Eukaryota</taxon>
        <taxon>Metazoa</taxon>
        <taxon>Ecdysozoa</taxon>
        <taxon>Nematoda</taxon>
        <taxon>Chromadorea</taxon>
        <taxon>Rhabditida</taxon>
        <taxon>Tylenchina</taxon>
        <taxon>Tylenchomorpha</taxon>
        <taxon>Sphaerularioidea</taxon>
        <taxon>Anguinidae</taxon>
        <taxon>Anguininae</taxon>
        <taxon>Ditylenchus</taxon>
    </lineage>
</organism>
<comment type="similarity">
    <text evidence="3">Belongs to the GST superfamily. Sigma family.</text>
</comment>
<evidence type="ECO:0000313" key="9">
    <source>
        <dbReference type="WBParaSite" id="jg3598"/>
    </source>
</evidence>
<dbReference type="PROSITE" id="PS50404">
    <property type="entry name" value="GST_NTER"/>
    <property type="match status" value="1"/>
</dbReference>
<dbReference type="GO" id="GO:0005737">
    <property type="term" value="C:cytoplasm"/>
    <property type="evidence" value="ECO:0007669"/>
    <property type="project" value="UniProtKB-ARBA"/>
</dbReference>
<comment type="catalytic activity">
    <reaction evidence="4">
        <text>RX + glutathione = an S-substituted glutathione + a halide anion + H(+)</text>
        <dbReference type="Rhea" id="RHEA:16437"/>
        <dbReference type="ChEBI" id="CHEBI:15378"/>
        <dbReference type="ChEBI" id="CHEBI:16042"/>
        <dbReference type="ChEBI" id="CHEBI:17792"/>
        <dbReference type="ChEBI" id="CHEBI:57925"/>
        <dbReference type="ChEBI" id="CHEBI:90779"/>
        <dbReference type="EC" id="2.5.1.18"/>
    </reaction>
</comment>
<dbReference type="Gene3D" id="3.40.30.10">
    <property type="entry name" value="Glutaredoxin"/>
    <property type="match status" value="1"/>
</dbReference>
<dbReference type="InterPro" id="IPR036249">
    <property type="entry name" value="Thioredoxin-like_sf"/>
</dbReference>
<feature type="domain" description="GST N-terminal" evidence="6">
    <location>
        <begin position="1"/>
        <end position="34"/>
    </location>
</feature>
<feature type="domain" description="GST C-terminal" evidence="7">
    <location>
        <begin position="36"/>
        <end position="135"/>
    </location>
</feature>
<dbReference type="Proteomes" id="UP000887574">
    <property type="component" value="Unplaced"/>
</dbReference>
<dbReference type="Gene3D" id="1.20.1050.10">
    <property type="match status" value="1"/>
</dbReference>
<keyword evidence="2" id="KW-0808">Transferase</keyword>
<dbReference type="InterPro" id="IPR036282">
    <property type="entry name" value="Glutathione-S-Trfase_C_sf"/>
</dbReference>
<reference evidence="9" key="1">
    <citation type="submission" date="2022-11" db="UniProtKB">
        <authorList>
            <consortium name="WormBaseParasite"/>
        </authorList>
    </citation>
    <scope>IDENTIFICATION</scope>
</reference>
<dbReference type="InterPro" id="IPR004046">
    <property type="entry name" value="GST_C"/>
</dbReference>
<evidence type="ECO:0000313" key="8">
    <source>
        <dbReference type="Proteomes" id="UP000887574"/>
    </source>
</evidence>
<dbReference type="SUPFAM" id="SSF47616">
    <property type="entry name" value="GST C-terminal domain-like"/>
    <property type="match status" value="1"/>
</dbReference>
<evidence type="ECO:0000259" key="7">
    <source>
        <dbReference type="PROSITE" id="PS50405"/>
    </source>
</evidence>
<dbReference type="FunFam" id="1.20.1050.10:FF:000031">
    <property type="entry name" value="Glutathione S-Transferase"/>
    <property type="match status" value="1"/>
</dbReference>
<proteinExistence type="inferred from homology"/>
<dbReference type="InterPro" id="IPR040079">
    <property type="entry name" value="Glutathione_S-Trfase"/>
</dbReference>
<dbReference type="EC" id="2.5.1.18" evidence="1"/>
<dbReference type="AlphaFoldDB" id="A0A915EBP3"/>
<protein>
    <recommendedName>
        <fullName evidence="1">glutathione transferase</fullName>
        <ecNumber evidence="1">2.5.1.18</ecNumber>
    </recommendedName>
    <alternativeName>
        <fullName evidence="5">GST class-sigma</fullName>
    </alternativeName>
</protein>
<dbReference type="InterPro" id="IPR050213">
    <property type="entry name" value="GST_superfamily"/>
</dbReference>
<dbReference type="PROSITE" id="PS50405">
    <property type="entry name" value="GST_CTER"/>
    <property type="match status" value="1"/>
</dbReference>
<dbReference type="PANTHER" id="PTHR11571:SF224">
    <property type="entry name" value="HEMATOPOIETIC PROSTAGLANDIN D SYNTHASE"/>
    <property type="match status" value="1"/>
</dbReference>
<dbReference type="CDD" id="cd03192">
    <property type="entry name" value="GST_C_Sigma_like"/>
    <property type="match status" value="1"/>
</dbReference>
<evidence type="ECO:0000259" key="6">
    <source>
        <dbReference type="PROSITE" id="PS50404"/>
    </source>
</evidence>
<evidence type="ECO:0000256" key="4">
    <source>
        <dbReference type="ARBA" id="ARBA00047960"/>
    </source>
</evidence>